<evidence type="ECO:0000313" key="2">
    <source>
        <dbReference type="EMBL" id="SJM36857.1"/>
    </source>
</evidence>
<evidence type="ECO:0000313" key="3">
    <source>
        <dbReference type="Proteomes" id="UP000188169"/>
    </source>
</evidence>
<dbReference type="GO" id="GO:0016491">
    <property type="term" value="F:oxidoreductase activity"/>
    <property type="evidence" value="ECO:0007669"/>
    <property type="project" value="InterPro"/>
</dbReference>
<dbReference type="PANTHER" id="PTHR13887:SF41">
    <property type="entry name" value="THIOREDOXIN SUPERFAMILY PROTEIN"/>
    <property type="match status" value="1"/>
</dbReference>
<dbReference type="AlphaFoldDB" id="A0A1R4EEE5"/>
<dbReference type="InterPro" id="IPR001853">
    <property type="entry name" value="DSBA-like_thioredoxin_dom"/>
</dbReference>
<proteinExistence type="predicted"/>
<dbReference type="Pfam" id="PF01323">
    <property type="entry name" value="DSBA"/>
    <property type="match status" value="1"/>
</dbReference>
<sequence>MKITYWSDYACPYCYIGEVRLDKAIAQLQSRGELPDKIEIELKAFQLDPNAPLTSAGPTQERFAKKYGISYEQAGEQVQKISQLAAEEGIGFDYADTLFTNTTDAHRLTKYVQQNAPELADSLKKAIYKAYFIEQKELASREVLISIANKVGLDIDVAALLEGEEFKAEVIADQQEASSLGVRGVPYFVINDKYAIPGAMSQQDFENTLRQIHNEMNGQ</sequence>
<dbReference type="EMBL" id="FUGD01000065">
    <property type="protein sequence ID" value="SJM36857.1"/>
    <property type="molecule type" value="Genomic_DNA"/>
</dbReference>
<feature type="domain" description="DSBA-like thioredoxin" evidence="1">
    <location>
        <begin position="3"/>
        <end position="209"/>
    </location>
</feature>
<protein>
    <submittedName>
        <fullName evidence="2">DSBA-like thioredoxin domain protein</fullName>
    </submittedName>
</protein>
<evidence type="ECO:0000259" key="1">
    <source>
        <dbReference type="Pfam" id="PF01323"/>
    </source>
</evidence>
<reference evidence="3" key="1">
    <citation type="submission" date="2017-02" db="EMBL/GenBank/DDBJ databases">
        <authorList>
            <person name="Mornico D."/>
        </authorList>
    </citation>
    <scope>NUCLEOTIDE SEQUENCE [LARGE SCALE GENOMIC DNA]</scope>
</reference>
<dbReference type="STRING" id="1945520.A1019T_00824"/>
<dbReference type="OrthoDB" id="9799122at2"/>
<gene>
    <name evidence="2" type="ORF">A1019T_00824</name>
</gene>
<organism evidence="2 3">
    <name type="scientific">Psychrobacter pasteurii</name>
    <dbReference type="NCBI Taxonomy" id="1945520"/>
    <lineage>
        <taxon>Bacteria</taxon>
        <taxon>Pseudomonadati</taxon>
        <taxon>Pseudomonadota</taxon>
        <taxon>Gammaproteobacteria</taxon>
        <taxon>Moraxellales</taxon>
        <taxon>Moraxellaceae</taxon>
        <taxon>Psychrobacter</taxon>
    </lineage>
</organism>
<dbReference type="InterPro" id="IPR036249">
    <property type="entry name" value="Thioredoxin-like_sf"/>
</dbReference>
<dbReference type="SUPFAM" id="SSF52833">
    <property type="entry name" value="Thioredoxin-like"/>
    <property type="match status" value="1"/>
</dbReference>
<accession>A0A1R4EEE5</accession>
<dbReference type="Proteomes" id="UP000188169">
    <property type="component" value="Unassembled WGS sequence"/>
</dbReference>
<keyword evidence="3" id="KW-1185">Reference proteome</keyword>
<name>A0A1R4EEE5_9GAMM</name>
<dbReference type="CDD" id="cd03024">
    <property type="entry name" value="DsbA_FrnE"/>
    <property type="match status" value="1"/>
</dbReference>
<dbReference type="Gene3D" id="3.40.30.10">
    <property type="entry name" value="Glutaredoxin"/>
    <property type="match status" value="1"/>
</dbReference>
<dbReference type="RefSeq" id="WP_077448241.1">
    <property type="nucleotide sequence ID" value="NZ_FUGD01000065.1"/>
</dbReference>
<dbReference type="PANTHER" id="PTHR13887">
    <property type="entry name" value="GLUTATHIONE S-TRANSFERASE KAPPA"/>
    <property type="match status" value="1"/>
</dbReference>